<organism evidence="1 2">
    <name type="scientific">Austropuccinia psidii MF-1</name>
    <dbReference type="NCBI Taxonomy" id="1389203"/>
    <lineage>
        <taxon>Eukaryota</taxon>
        <taxon>Fungi</taxon>
        <taxon>Dikarya</taxon>
        <taxon>Basidiomycota</taxon>
        <taxon>Pucciniomycotina</taxon>
        <taxon>Pucciniomycetes</taxon>
        <taxon>Pucciniales</taxon>
        <taxon>Sphaerophragmiaceae</taxon>
        <taxon>Austropuccinia</taxon>
    </lineage>
</organism>
<dbReference type="AlphaFoldDB" id="A0A9Q3GIG6"/>
<reference evidence="1" key="1">
    <citation type="submission" date="2021-03" db="EMBL/GenBank/DDBJ databases">
        <title>Draft genome sequence of rust myrtle Austropuccinia psidii MF-1, a brazilian biotype.</title>
        <authorList>
            <person name="Quecine M.C."/>
            <person name="Pachon D.M.R."/>
            <person name="Bonatelli M.L."/>
            <person name="Correr F.H."/>
            <person name="Franceschini L.M."/>
            <person name="Leite T.F."/>
            <person name="Margarido G.R.A."/>
            <person name="Almeida C.A."/>
            <person name="Ferrarezi J.A."/>
            <person name="Labate C.A."/>
        </authorList>
    </citation>
    <scope>NUCLEOTIDE SEQUENCE</scope>
    <source>
        <strain evidence="1">MF-1</strain>
    </source>
</reference>
<comment type="caution">
    <text evidence="1">The sequence shown here is derived from an EMBL/GenBank/DDBJ whole genome shotgun (WGS) entry which is preliminary data.</text>
</comment>
<sequence length="104" mass="12230">MGVDCIIKSPQTFHQLIKKHEVQDSRFVSIKVEIFSDLDDWIQKEAWKDKDNKEILKQLVRDSPSGKLSTELQSVQKVVKEELESERRQFKNSSDRNKTIPPEF</sequence>
<evidence type="ECO:0000313" key="2">
    <source>
        <dbReference type="Proteomes" id="UP000765509"/>
    </source>
</evidence>
<evidence type="ECO:0000313" key="1">
    <source>
        <dbReference type="EMBL" id="MBW0468309.1"/>
    </source>
</evidence>
<gene>
    <name evidence="1" type="ORF">O181_008024</name>
</gene>
<dbReference type="Proteomes" id="UP000765509">
    <property type="component" value="Unassembled WGS sequence"/>
</dbReference>
<keyword evidence="2" id="KW-1185">Reference proteome</keyword>
<proteinExistence type="predicted"/>
<dbReference type="EMBL" id="AVOT02001828">
    <property type="protein sequence ID" value="MBW0468309.1"/>
    <property type="molecule type" value="Genomic_DNA"/>
</dbReference>
<protein>
    <submittedName>
        <fullName evidence="1">Uncharacterized protein</fullName>
    </submittedName>
</protein>
<accession>A0A9Q3GIG6</accession>
<name>A0A9Q3GIG6_9BASI</name>
<dbReference type="OrthoDB" id="3256826at2759"/>